<dbReference type="Proteomes" id="UP001500033">
    <property type="component" value="Unassembled WGS sequence"/>
</dbReference>
<protein>
    <submittedName>
        <fullName evidence="1">Uncharacterized protein</fullName>
    </submittedName>
</protein>
<accession>A0ABP4E0L3</accession>
<gene>
    <name evidence="1" type="ORF">GCM10009576_099880</name>
</gene>
<evidence type="ECO:0000313" key="2">
    <source>
        <dbReference type="Proteomes" id="UP001500033"/>
    </source>
</evidence>
<proteinExistence type="predicted"/>
<name>A0ABP4E0L3_9ACTN</name>
<evidence type="ECO:0000313" key="1">
    <source>
        <dbReference type="EMBL" id="GAA1081964.1"/>
    </source>
</evidence>
<organism evidence="1 2">
    <name type="scientific">Streptomyces rhizosphaericus</name>
    <dbReference type="NCBI Taxonomy" id="114699"/>
    <lineage>
        <taxon>Bacteria</taxon>
        <taxon>Bacillati</taxon>
        <taxon>Actinomycetota</taxon>
        <taxon>Actinomycetes</taxon>
        <taxon>Kitasatosporales</taxon>
        <taxon>Streptomycetaceae</taxon>
        <taxon>Streptomyces</taxon>
        <taxon>Streptomyces violaceusniger group</taxon>
    </lineage>
</organism>
<dbReference type="EMBL" id="BAAAIE010000831">
    <property type="protein sequence ID" value="GAA1081964.1"/>
    <property type="molecule type" value="Genomic_DNA"/>
</dbReference>
<keyword evidence="2" id="KW-1185">Reference proteome</keyword>
<sequence length="72" mass="8018">MTSPTYVLVDGEILDLGDGKRLFSTPQRIAIALRDTTCTARGCDWPAYLCHFHHDTWVSKGGKTDLQDPTSH</sequence>
<reference evidence="2" key="1">
    <citation type="journal article" date="2019" name="Int. J. Syst. Evol. Microbiol.">
        <title>The Global Catalogue of Microorganisms (GCM) 10K type strain sequencing project: providing services to taxonomists for standard genome sequencing and annotation.</title>
        <authorList>
            <consortium name="The Broad Institute Genomics Platform"/>
            <consortium name="The Broad Institute Genome Sequencing Center for Infectious Disease"/>
            <person name="Wu L."/>
            <person name="Ma J."/>
        </authorList>
    </citation>
    <scope>NUCLEOTIDE SEQUENCE [LARGE SCALE GENOMIC DNA]</scope>
    <source>
        <strain evidence="2">JCM 11445</strain>
    </source>
</reference>
<comment type="caution">
    <text evidence="1">The sequence shown here is derived from an EMBL/GenBank/DDBJ whole genome shotgun (WGS) entry which is preliminary data.</text>
</comment>